<reference evidence="2" key="1">
    <citation type="journal article" date="2019" name="Int. J. Syst. Evol. Microbiol.">
        <title>The Global Catalogue of Microorganisms (GCM) 10K type strain sequencing project: providing services to taxonomists for standard genome sequencing and annotation.</title>
        <authorList>
            <consortium name="The Broad Institute Genomics Platform"/>
            <consortium name="The Broad Institute Genome Sequencing Center for Infectious Disease"/>
            <person name="Wu L."/>
            <person name="Ma J."/>
        </authorList>
    </citation>
    <scope>NUCLEOTIDE SEQUENCE [LARGE SCALE GENOMIC DNA]</scope>
    <source>
        <strain evidence="2">KACC 12597</strain>
    </source>
</reference>
<dbReference type="EMBL" id="JBHUHX010000039">
    <property type="protein sequence ID" value="MFD2112987.1"/>
    <property type="molecule type" value="Genomic_DNA"/>
</dbReference>
<proteinExistence type="predicted"/>
<protein>
    <recommendedName>
        <fullName evidence="3">Tetratricopeptide repeat protein</fullName>
    </recommendedName>
</protein>
<gene>
    <name evidence="1" type="ORF">ACFSJC_14145</name>
</gene>
<accession>A0ABW4YAG6</accession>
<sequence>MNQNRWPIQLAAYPYAQPLLIGWQIADHSGDLHWPEYEQALNAYLASQDETCSVGERREWLNKSLDQFRALAAKGDSHIGTGLALVRLNAELGDRQAAMDAIEKILQVMPWLADPLPDELQIQINRPFLAPIASFDGRFVQGDLGQWLQTAIMDALAVLDKNG</sequence>
<keyword evidence="2" id="KW-1185">Reference proteome</keyword>
<evidence type="ECO:0000313" key="1">
    <source>
        <dbReference type="EMBL" id="MFD2112987.1"/>
    </source>
</evidence>
<name>A0ABW4YAG6_9GAMM</name>
<organism evidence="1 2">
    <name type="scientific">Thiorhodococcus fuscus</name>
    <dbReference type="NCBI Taxonomy" id="527200"/>
    <lineage>
        <taxon>Bacteria</taxon>
        <taxon>Pseudomonadati</taxon>
        <taxon>Pseudomonadota</taxon>
        <taxon>Gammaproteobacteria</taxon>
        <taxon>Chromatiales</taxon>
        <taxon>Chromatiaceae</taxon>
        <taxon>Thiorhodococcus</taxon>
    </lineage>
</organism>
<dbReference type="Proteomes" id="UP001597337">
    <property type="component" value="Unassembled WGS sequence"/>
</dbReference>
<evidence type="ECO:0000313" key="2">
    <source>
        <dbReference type="Proteomes" id="UP001597337"/>
    </source>
</evidence>
<comment type="caution">
    <text evidence="1">The sequence shown here is derived from an EMBL/GenBank/DDBJ whole genome shotgun (WGS) entry which is preliminary data.</text>
</comment>
<dbReference type="RefSeq" id="WP_386027626.1">
    <property type="nucleotide sequence ID" value="NZ_JBHUHX010000039.1"/>
</dbReference>
<evidence type="ECO:0008006" key="3">
    <source>
        <dbReference type="Google" id="ProtNLM"/>
    </source>
</evidence>